<evidence type="ECO:0000259" key="5">
    <source>
        <dbReference type="Pfam" id="PF07715"/>
    </source>
</evidence>
<dbReference type="Proteomes" id="UP000236327">
    <property type="component" value="Unassembled WGS sequence"/>
</dbReference>
<evidence type="ECO:0000313" key="7">
    <source>
        <dbReference type="Proteomes" id="UP000236327"/>
    </source>
</evidence>
<organism evidence="6 7">
    <name type="scientific">Novosphingobium guangzhouense</name>
    <dbReference type="NCBI Taxonomy" id="1850347"/>
    <lineage>
        <taxon>Bacteria</taxon>
        <taxon>Pseudomonadati</taxon>
        <taxon>Pseudomonadota</taxon>
        <taxon>Alphaproteobacteria</taxon>
        <taxon>Sphingomonadales</taxon>
        <taxon>Sphingomonadaceae</taxon>
        <taxon>Novosphingobium</taxon>
    </lineage>
</organism>
<dbReference type="GO" id="GO:0009279">
    <property type="term" value="C:cell outer membrane"/>
    <property type="evidence" value="ECO:0007669"/>
    <property type="project" value="UniProtKB-SubCell"/>
</dbReference>
<dbReference type="PANTHER" id="PTHR40980">
    <property type="entry name" value="PLUG DOMAIN-CONTAINING PROTEIN"/>
    <property type="match status" value="1"/>
</dbReference>
<feature type="domain" description="TonB-dependent receptor plug" evidence="5">
    <location>
        <begin position="145"/>
        <end position="258"/>
    </location>
</feature>
<proteinExistence type="predicted"/>
<dbReference type="InterPro" id="IPR037066">
    <property type="entry name" value="Plug_dom_sf"/>
</dbReference>
<dbReference type="InterPro" id="IPR012910">
    <property type="entry name" value="Plug_dom"/>
</dbReference>
<keyword evidence="3" id="KW-0998">Cell outer membrane</keyword>
<dbReference type="InterPro" id="IPR010104">
    <property type="entry name" value="TonB_rcpt_bac"/>
</dbReference>
<protein>
    <recommendedName>
        <fullName evidence="5">TonB-dependent receptor plug domain-containing protein</fullName>
    </recommendedName>
</protein>
<dbReference type="SUPFAM" id="SSF56935">
    <property type="entry name" value="Porins"/>
    <property type="match status" value="1"/>
</dbReference>
<dbReference type="Gene3D" id="2.170.130.10">
    <property type="entry name" value="TonB-dependent receptor, plug domain"/>
    <property type="match status" value="1"/>
</dbReference>
<dbReference type="OrthoDB" id="5476657at2"/>
<evidence type="ECO:0000256" key="1">
    <source>
        <dbReference type="ARBA" id="ARBA00004442"/>
    </source>
</evidence>
<comment type="subcellular location">
    <subcellularLocation>
        <location evidence="1">Cell outer membrane</location>
    </subcellularLocation>
</comment>
<sequence>MYSHSRGSVAALWLVAALGVPVAASARDVRDRPQQLHVSAGRLGDVLAQVSRQSGMQVVTSASPDMQVERGVSGRLRADEALRRLLLGLPLAVRAMPGGYLVTPASRATKPVAMPVAAPVEVVGEPIIVTGYRESLRLAVAVKHTATGIVEVTCAEDVAAFPDPNAADALQRLPGIAISRDSGEGRQVSLRGLGPLFTRTTLNGMEALATTASGMDNRGSASRQRRFDYSVFDAALFSGIEVRKAWSAQYDAGGVGGTVALHTLRPFDRPDDVSLLAVRAASAGNAAGVAPRFTAELSRRSGSWGLLLAASYSRNSVTEYGYRNWDWVPVTFGAANIGPDVSEADRARLTGDADDPVYMSRGQSYSSWSNRFDRLNLVGAIEHEDANGLHLALDAVHARLNNDRKENSLAAAGTNGLTTSTVDGTQVLNSVQIVGDTMVAGDFSGVDMRSESKITQDRTAFTQLALSAERPLGDTKLSARVGYARSDFSEPIFDKAFLESTGKDFAFVATGAHPRNRYGFDVVDASNWTLMRADAREDAILNENVAARIELSRYLAPALELKAGATYRFYGNDGYERRVTQDYGEDAPLVATYPLDIRSWASYVVADVDAVFAATGQSRDLTASANLPGMAYRVRENSYAAFALARWNLAVGAMPAEVELGLQYLRTDTSSSGEVRGDDQPLDRGQRNRHEAWLPSLRAWLDVRADLRLRFAFSRDVNQPDVADLRAAAAVNSTPFGGTVETGNPSLRPFTATALDLVLEHYIGRDGYASLGAFYKRMDSFITSATTLMPYSQTGLPTAFLYSGVDADTLYNVVRPLNGSGASILGVEASVQRDLHFLPAPFDRLGVQTNATFASGHSDVLYDDTAVSLPLIDLSRWSGNATLYYTGHSWDARVALAYRGTYRDGVGNNGNIGTWIRGSTTIDFAAHAMLRPGLQASIEARNLTDTPIEQYTDRNAKRLLARTRSGRTIAVGLRYAY</sequence>
<dbReference type="Pfam" id="PF07715">
    <property type="entry name" value="Plug"/>
    <property type="match status" value="1"/>
</dbReference>
<comment type="caution">
    <text evidence="6">The sequence shown here is derived from an EMBL/GenBank/DDBJ whole genome shotgun (WGS) entry which is preliminary data.</text>
</comment>
<gene>
    <name evidence="6" type="ORF">A8V01_06450</name>
</gene>
<evidence type="ECO:0000256" key="3">
    <source>
        <dbReference type="ARBA" id="ARBA00023237"/>
    </source>
</evidence>
<keyword evidence="7" id="KW-1185">Reference proteome</keyword>
<feature type="signal peptide" evidence="4">
    <location>
        <begin position="1"/>
        <end position="26"/>
    </location>
</feature>
<name>A0A2K2FX65_9SPHN</name>
<evidence type="ECO:0000256" key="2">
    <source>
        <dbReference type="ARBA" id="ARBA00023136"/>
    </source>
</evidence>
<reference evidence="6 7" key="1">
    <citation type="submission" date="2016-05" db="EMBL/GenBank/DDBJ databases">
        <title>Complete genome sequence of Novosphingobium guangzhouense SA925(T).</title>
        <authorList>
            <person name="Sha S."/>
        </authorList>
    </citation>
    <scope>NUCLEOTIDE SEQUENCE [LARGE SCALE GENOMIC DNA]</scope>
    <source>
        <strain evidence="6 7">SA925</strain>
    </source>
</reference>
<dbReference type="Gene3D" id="2.40.170.20">
    <property type="entry name" value="TonB-dependent receptor, beta-barrel domain"/>
    <property type="match status" value="1"/>
</dbReference>
<dbReference type="NCBIfam" id="TIGR01782">
    <property type="entry name" value="TonB-Xanth-Caul"/>
    <property type="match status" value="1"/>
</dbReference>
<dbReference type="Gene3D" id="3.55.50.30">
    <property type="match status" value="1"/>
</dbReference>
<keyword evidence="2" id="KW-0472">Membrane</keyword>
<evidence type="ECO:0000256" key="4">
    <source>
        <dbReference type="SAM" id="SignalP"/>
    </source>
</evidence>
<accession>A0A2K2FX65</accession>
<dbReference type="RefSeq" id="WP_146037312.1">
    <property type="nucleotide sequence ID" value="NZ_LYMM01000051.1"/>
</dbReference>
<dbReference type="PANTHER" id="PTHR40980:SF3">
    <property type="entry name" value="TONB-DEPENDENT RECEPTOR-LIKE BETA-BARREL DOMAIN-CONTAINING PROTEIN"/>
    <property type="match status" value="1"/>
</dbReference>
<dbReference type="EMBL" id="LYMM01000051">
    <property type="protein sequence ID" value="PNU03363.1"/>
    <property type="molecule type" value="Genomic_DNA"/>
</dbReference>
<dbReference type="AlphaFoldDB" id="A0A2K2FX65"/>
<evidence type="ECO:0000313" key="6">
    <source>
        <dbReference type="EMBL" id="PNU03363.1"/>
    </source>
</evidence>
<keyword evidence="4" id="KW-0732">Signal</keyword>
<dbReference type="InterPro" id="IPR036942">
    <property type="entry name" value="Beta-barrel_TonB_sf"/>
</dbReference>
<feature type="chain" id="PRO_5014438992" description="TonB-dependent receptor plug domain-containing protein" evidence="4">
    <location>
        <begin position="27"/>
        <end position="977"/>
    </location>
</feature>